<dbReference type="AlphaFoldDB" id="A0A699IPZ1"/>
<gene>
    <name evidence="1" type="ORF">Tci_531811</name>
</gene>
<accession>A0A699IPZ1</accession>
<feature type="non-terminal residue" evidence="1">
    <location>
        <position position="1"/>
    </location>
</feature>
<comment type="caution">
    <text evidence="1">The sequence shown here is derived from an EMBL/GenBank/DDBJ whole genome shotgun (WGS) entry which is preliminary data.</text>
</comment>
<protein>
    <submittedName>
        <fullName evidence="1">Uncharacterized protein</fullName>
    </submittedName>
</protein>
<dbReference type="EMBL" id="BKCJ010298692">
    <property type="protein sequence ID" value="GEZ59838.1"/>
    <property type="molecule type" value="Genomic_DNA"/>
</dbReference>
<evidence type="ECO:0000313" key="1">
    <source>
        <dbReference type="EMBL" id="GEZ59838.1"/>
    </source>
</evidence>
<organism evidence="1">
    <name type="scientific">Tanacetum cinerariifolium</name>
    <name type="common">Dalmatian daisy</name>
    <name type="synonym">Chrysanthemum cinerariifolium</name>
    <dbReference type="NCBI Taxonomy" id="118510"/>
    <lineage>
        <taxon>Eukaryota</taxon>
        <taxon>Viridiplantae</taxon>
        <taxon>Streptophyta</taxon>
        <taxon>Embryophyta</taxon>
        <taxon>Tracheophyta</taxon>
        <taxon>Spermatophyta</taxon>
        <taxon>Magnoliopsida</taxon>
        <taxon>eudicotyledons</taxon>
        <taxon>Gunneridae</taxon>
        <taxon>Pentapetalae</taxon>
        <taxon>asterids</taxon>
        <taxon>campanulids</taxon>
        <taxon>Asterales</taxon>
        <taxon>Asteraceae</taxon>
        <taxon>Asteroideae</taxon>
        <taxon>Anthemideae</taxon>
        <taxon>Anthemidinae</taxon>
        <taxon>Tanacetum</taxon>
    </lineage>
</organism>
<sequence>ERPHEVDAPNVKNFANLDGILRHFISSQNLSLTLTNVTSLDQVVGITVDSGPTEFEVKHLLGGGPIVASCENVNGFLVVYTPPDDLIRTDFEQKGVIPEVMLHILEEFVLLLGRHSLDNEIPRMENLTEKSRLGIFLSKEIFEGGVIRIHNTFVHDEDRTYGKVACIAHKLKGQIPVGGNQD</sequence>
<proteinExistence type="predicted"/>
<name>A0A699IPZ1_TANCI</name>
<reference evidence="1" key="1">
    <citation type="journal article" date="2019" name="Sci. Rep.">
        <title>Draft genome of Tanacetum cinerariifolium, the natural source of mosquito coil.</title>
        <authorList>
            <person name="Yamashiro T."/>
            <person name="Shiraishi A."/>
            <person name="Satake H."/>
            <person name="Nakayama K."/>
        </authorList>
    </citation>
    <scope>NUCLEOTIDE SEQUENCE</scope>
</reference>